<accession>A0A5E4M6K9</accession>
<dbReference type="PANTHER" id="PTHR23149">
    <property type="entry name" value="G PATCH DOMAIN CONTAINING PROTEIN"/>
    <property type="match status" value="1"/>
</dbReference>
<gene>
    <name evidence="3" type="ORF">CINCED_3A023605</name>
</gene>
<name>A0A5E4M6K9_9HEMI</name>
<dbReference type="SMART" id="SM00443">
    <property type="entry name" value="G_patch"/>
    <property type="match status" value="1"/>
</dbReference>
<dbReference type="AlphaFoldDB" id="A0A5E4M6K9"/>
<dbReference type="InterPro" id="IPR000467">
    <property type="entry name" value="G_patch_dom"/>
</dbReference>
<reference evidence="3 4" key="1">
    <citation type="submission" date="2019-08" db="EMBL/GenBank/DDBJ databases">
        <authorList>
            <person name="Alioto T."/>
            <person name="Alioto T."/>
            <person name="Gomez Garrido J."/>
        </authorList>
    </citation>
    <scope>NUCLEOTIDE SEQUENCE [LARGE SCALE GENOMIC DNA]</scope>
</reference>
<dbReference type="Proteomes" id="UP000325440">
    <property type="component" value="Unassembled WGS sequence"/>
</dbReference>
<feature type="region of interest" description="Disordered" evidence="1">
    <location>
        <begin position="1"/>
        <end position="28"/>
    </location>
</feature>
<proteinExistence type="predicted"/>
<dbReference type="GO" id="GO:0005730">
    <property type="term" value="C:nucleolus"/>
    <property type="evidence" value="ECO:0007669"/>
    <property type="project" value="TreeGrafter"/>
</dbReference>
<evidence type="ECO:0000313" key="3">
    <source>
        <dbReference type="EMBL" id="VVC27795.1"/>
    </source>
</evidence>
<dbReference type="PANTHER" id="PTHR23149:SF27">
    <property type="entry name" value="PIN2_TERF1-INTERACTING TELOMERASE INHIBITOR 1"/>
    <property type="match status" value="1"/>
</dbReference>
<dbReference type="InterPro" id="IPR050656">
    <property type="entry name" value="PINX1"/>
</dbReference>
<dbReference type="GO" id="GO:0003676">
    <property type="term" value="F:nucleic acid binding"/>
    <property type="evidence" value="ECO:0007669"/>
    <property type="project" value="InterPro"/>
</dbReference>
<feature type="domain" description="G-patch" evidence="2">
    <location>
        <begin position="29"/>
        <end position="75"/>
    </location>
</feature>
<dbReference type="OrthoDB" id="29523at2759"/>
<protein>
    <submittedName>
        <fullName evidence="3">G-patch domain</fullName>
    </submittedName>
</protein>
<organism evidence="3 4">
    <name type="scientific">Cinara cedri</name>
    <dbReference type="NCBI Taxonomy" id="506608"/>
    <lineage>
        <taxon>Eukaryota</taxon>
        <taxon>Metazoa</taxon>
        <taxon>Ecdysozoa</taxon>
        <taxon>Arthropoda</taxon>
        <taxon>Hexapoda</taxon>
        <taxon>Insecta</taxon>
        <taxon>Pterygota</taxon>
        <taxon>Neoptera</taxon>
        <taxon>Paraneoptera</taxon>
        <taxon>Hemiptera</taxon>
        <taxon>Sternorrhyncha</taxon>
        <taxon>Aphidomorpha</taxon>
        <taxon>Aphidoidea</taxon>
        <taxon>Aphididae</taxon>
        <taxon>Lachninae</taxon>
        <taxon>Cinara</taxon>
    </lineage>
</organism>
<sequence length="506" mass="57758">MSLAEPRKRRKNPMHSINLSEPNHWTNDDSKFGQKMLEKFGWTKGSGLGKNQQGISENIRVQQKVTPTGLGFVAHNADDWFKAGEDYSRLLLQLSEKFDQPTIPSETGDDINLKKSLVENSLNSKSRVHYHKFTKGKDLTQYKKQELACILGKGIKNEDKSAKGLDMKEYFKSKKESKTTNQGTSCSTDSQIIIDDESKGRIAIKTDIGLKTDIHEINIPPKKRKREPKLSKKTDIIPSNEKYNIEEPKLSKNTQNDNHVILCSADSLVVINNKNNEIDSVKSCIELKTDNGEINVSPVKKKKRESKLLKETSIISYNESDNVEVQKKKRKESKVITTEAVHNEEIIPDNNLADVDNSKCEYNNKDKKTTVKEIYSEQSMAMAQDLIENSSAGKKYCKDLNIENNHLFEKKIEEFVNSIKSKTPTTISTEIKLSDKEMYNKPKPLDPNDKNFVEKFELKKLEVLNSISKPQEKNKHINERSLFIAKHGDILFFGSNLNEIKGYSEW</sequence>
<dbReference type="GO" id="GO:0010521">
    <property type="term" value="F:telomerase inhibitor activity"/>
    <property type="evidence" value="ECO:0007669"/>
    <property type="project" value="TreeGrafter"/>
</dbReference>
<dbReference type="PROSITE" id="PS50174">
    <property type="entry name" value="G_PATCH"/>
    <property type="match status" value="1"/>
</dbReference>
<evidence type="ECO:0000256" key="1">
    <source>
        <dbReference type="SAM" id="MobiDB-lite"/>
    </source>
</evidence>
<keyword evidence="4" id="KW-1185">Reference proteome</keyword>
<dbReference type="EMBL" id="CABPRJ010000476">
    <property type="protein sequence ID" value="VVC27795.1"/>
    <property type="molecule type" value="Genomic_DNA"/>
</dbReference>
<evidence type="ECO:0000259" key="2">
    <source>
        <dbReference type="PROSITE" id="PS50174"/>
    </source>
</evidence>
<dbReference type="Pfam" id="PF01585">
    <property type="entry name" value="G-patch"/>
    <property type="match status" value="1"/>
</dbReference>
<evidence type="ECO:0000313" key="4">
    <source>
        <dbReference type="Proteomes" id="UP000325440"/>
    </source>
</evidence>
<feature type="compositionally biased region" description="Polar residues" evidence="1">
    <location>
        <begin position="15"/>
        <end position="25"/>
    </location>
</feature>